<dbReference type="InterPro" id="IPR016187">
    <property type="entry name" value="CTDL_fold"/>
</dbReference>
<organism evidence="3">
    <name type="scientific">Procambarus clarkii</name>
    <name type="common">Red swamp crayfish</name>
    <dbReference type="NCBI Taxonomy" id="6728"/>
    <lineage>
        <taxon>Eukaryota</taxon>
        <taxon>Metazoa</taxon>
        <taxon>Ecdysozoa</taxon>
        <taxon>Arthropoda</taxon>
        <taxon>Crustacea</taxon>
        <taxon>Multicrustacea</taxon>
        <taxon>Malacostraca</taxon>
        <taxon>Eumalacostraca</taxon>
        <taxon>Eucarida</taxon>
        <taxon>Decapoda</taxon>
        <taxon>Pleocyemata</taxon>
        <taxon>Astacidea</taxon>
        <taxon>Astacoidea</taxon>
        <taxon>Cambaridae</taxon>
        <taxon>Procambarus</taxon>
    </lineage>
</organism>
<dbReference type="InterPro" id="IPR050111">
    <property type="entry name" value="C-type_lectin/snaclec_domain"/>
</dbReference>
<dbReference type="CDD" id="cd00037">
    <property type="entry name" value="CLECT"/>
    <property type="match status" value="1"/>
</dbReference>
<dbReference type="InterPro" id="IPR001304">
    <property type="entry name" value="C-type_lectin-like"/>
</dbReference>
<feature type="domain" description="C-type lectin" evidence="2">
    <location>
        <begin position="70"/>
        <end position="190"/>
    </location>
</feature>
<name>A0AA95Z3G5_PROCL</name>
<dbReference type="Pfam" id="PF00059">
    <property type="entry name" value="Lectin_C"/>
    <property type="match status" value="1"/>
</dbReference>
<dbReference type="PANTHER" id="PTHR22803">
    <property type="entry name" value="MANNOSE, PHOSPHOLIPASE, LECTIN RECEPTOR RELATED"/>
    <property type="match status" value="1"/>
</dbReference>
<evidence type="ECO:0000313" key="3">
    <source>
        <dbReference type="EMBL" id="WNH24664.1"/>
    </source>
</evidence>
<dbReference type="InterPro" id="IPR016186">
    <property type="entry name" value="C-type_lectin-like/link_sf"/>
</dbReference>
<proteinExistence type="evidence at transcript level"/>
<accession>A0AA95Z3G5</accession>
<evidence type="ECO:0000259" key="2">
    <source>
        <dbReference type="PROSITE" id="PS50041"/>
    </source>
</evidence>
<dbReference type="SUPFAM" id="SSF56436">
    <property type="entry name" value="C-type lectin-like"/>
    <property type="match status" value="1"/>
</dbReference>
<dbReference type="SMART" id="SM00034">
    <property type="entry name" value="CLECT"/>
    <property type="match status" value="1"/>
</dbReference>
<reference evidence="3" key="1">
    <citation type="submission" date="2023-07" db="EMBL/GenBank/DDBJ databases">
        <title>Lectin diversity through gene duplication and their positive roles in WSSV replication through regulaiton of calreticulin expression and inhibiting ALFs expression.</title>
        <authorList>
            <person name="Dai X."/>
            <person name="Ren Q."/>
        </authorList>
    </citation>
    <scope>NUCLEOTIDE SEQUENCE</scope>
</reference>
<dbReference type="PROSITE" id="PS50041">
    <property type="entry name" value="C_TYPE_LECTIN_2"/>
    <property type="match status" value="1"/>
</dbReference>
<keyword evidence="1" id="KW-1015">Disulfide bond</keyword>
<dbReference type="InterPro" id="IPR018378">
    <property type="entry name" value="C-type_lectin_CS"/>
</dbReference>
<dbReference type="EMBL" id="OR344364">
    <property type="protein sequence ID" value="WNH24664.1"/>
    <property type="molecule type" value="mRNA"/>
</dbReference>
<dbReference type="Gene3D" id="3.10.100.10">
    <property type="entry name" value="Mannose-Binding Protein A, subunit A"/>
    <property type="match status" value="1"/>
</dbReference>
<sequence>MNSLLLLAAVVVAGQPMTEEPAMEELRSAVIVSQLSLSHQTAVLSELLNATREHNSFPQGPTCPYPYTLVLDECFYLSPHKVTWEPARRHCRGMMGDLATPKHLYAIRSFLLDVAKVEEIEHLHVYLGFRDAGRNGTWRWLDGRPVDAADWGPGEPSNSKGNEYCGQFRSHFDPMLNDIFCSTLNRFLCQYHPHN</sequence>
<dbReference type="AlphaFoldDB" id="A0AA95Z3G5"/>
<protein>
    <submittedName>
        <fullName evidence="3">Lectin 3</fullName>
    </submittedName>
</protein>
<dbReference type="PROSITE" id="PS00615">
    <property type="entry name" value="C_TYPE_LECTIN_1"/>
    <property type="match status" value="1"/>
</dbReference>
<evidence type="ECO:0000256" key="1">
    <source>
        <dbReference type="ARBA" id="ARBA00023157"/>
    </source>
</evidence>